<feature type="compositionally biased region" description="Low complexity" evidence="6">
    <location>
        <begin position="36"/>
        <end position="46"/>
    </location>
</feature>
<dbReference type="InterPro" id="IPR036457">
    <property type="entry name" value="PPM-type-like_dom_sf"/>
</dbReference>
<feature type="region of interest" description="Disordered" evidence="6">
    <location>
        <begin position="1362"/>
        <end position="1447"/>
    </location>
</feature>
<keyword evidence="4" id="KW-0142">cGMP-binding</keyword>
<evidence type="ECO:0000256" key="5">
    <source>
        <dbReference type="PROSITE-ProRule" id="PRU10141"/>
    </source>
</evidence>
<evidence type="ECO:0000259" key="8">
    <source>
        <dbReference type="PROSITE" id="PS50042"/>
    </source>
</evidence>
<dbReference type="InterPro" id="IPR017441">
    <property type="entry name" value="Protein_kinase_ATP_BS"/>
</dbReference>
<reference evidence="10 11" key="1">
    <citation type="submission" date="2019-07" db="EMBL/GenBank/DDBJ databases">
        <title>Genomes of Cafeteria roenbergensis.</title>
        <authorList>
            <person name="Fischer M.G."/>
            <person name="Hackl T."/>
            <person name="Roman M."/>
        </authorList>
    </citation>
    <scope>NUCLEOTIDE SEQUENCE [LARGE SCALE GENOMIC DNA]</scope>
    <source>
        <strain evidence="10 11">BVI</strain>
    </source>
</reference>
<keyword evidence="11" id="KW-1185">Reference proteome</keyword>
<dbReference type="SUPFAM" id="SSF51206">
    <property type="entry name" value="cAMP-binding domain-like"/>
    <property type="match status" value="1"/>
</dbReference>
<feature type="compositionally biased region" description="Low complexity" evidence="6">
    <location>
        <begin position="1789"/>
        <end position="1802"/>
    </location>
</feature>
<dbReference type="InterPro" id="IPR011009">
    <property type="entry name" value="Kinase-like_dom_sf"/>
</dbReference>
<feature type="region of interest" description="Disordered" evidence="6">
    <location>
        <begin position="1789"/>
        <end position="1812"/>
    </location>
</feature>
<dbReference type="GO" id="GO:0005524">
    <property type="term" value="F:ATP binding"/>
    <property type="evidence" value="ECO:0007669"/>
    <property type="project" value="UniProtKB-UniRule"/>
</dbReference>
<evidence type="ECO:0000256" key="1">
    <source>
        <dbReference type="ARBA" id="ARBA00022535"/>
    </source>
</evidence>
<feature type="compositionally biased region" description="Polar residues" evidence="6">
    <location>
        <begin position="1399"/>
        <end position="1412"/>
    </location>
</feature>
<dbReference type="PROSITE" id="PS50011">
    <property type="entry name" value="PROTEIN_KINASE_DOM"/>
    <property type="match status" value="1"/>
</dbReference>
<feature type="domain" description="Cyclic nucleotide-binding" evidence="8">
    <location>
        <begin position="586"/>
        <end position="724"/>
    </location>
</feature>
<dbReference type="InterPro" id="IPR001932">
    <property type="entry name" value="PPM-type_phosphatase-like_dom"/>
</dbReference>
<keyword evidence="3 5" id="KW-0067">ATP-binding</keyword>
<feature type="compositionally biased region" description="Low complexity" evidence="6">
    <location>
        <begin position="76"/>
        <end position="85"/>
    </location>
</feature>
<evidence type="ECO:0000313" key="11">
    <source>
        <dbReference type="Proteomes" id="UP000323011"/>
    </source>
</evidence>
<accession>A0A5A8C0J8</accession>
<dbReference type="PROSITE" id="PS00107">
    <property type="entry name" value="PROTEIN_KINASE_ATP"/>
    <property type="match status" value="1"/>
</dbReference>
<dbReference type="PROSITE" id="PS51746">
    <property type="entry name" value="PPM_2"/>
    <property type="match status" value="1"/>
</dbReference>
<dbReference type="CDD" id="cd00038">
    <property type="entry name" value="CAP_ED"/>
    <property type="match status" value="1"/>
</dbReference>
<feature type="region of interest" description="Disordered" evidence="6">
    <location>
        <begin position="208"/>
        <end position="526"/>
    </location>
</feature>
<feature type="compositionally biased region" description="Low complexity" evidence="6">
    <location>
        <begin position="509"/>
        <end position="523"/>
    </location>
</feature>
<feature type="compositionally biased region" description="Basic and acidic residues" evidence="6">
    <location>
        <begin position="297"/>
        <end position="314"/>
    </location>
</feature>
<comment type="caution">
    <text evidence="10">The sequence shown here is derived from an EMBL/GenBank/DDBJ whole genome shotgun (WGS) entry which is preliminary data.</text>
</comment>
<dbReference type="SMART" id="SM00332">
    <property type="entry name" value="PP2Cc"/>
    <property type="match status" value="1"/>
</dbReference>
<feature type="domain" description="Protein kinase" evidence="7">
    <location>
        <begin position="774"/>
        <end position="1049"/>
    </location>
</feature>
<dbReference type="Pfam" id="PF00027">
    <property type="entry name" value="cNMP_binding"/>
    <property type="match status" value="1"/>
</dbReference>
<feature type="compositionally biased region" description="Low complexity" evidence="6">
    <location>
        <begin position="417"/>
        <end position="431"/>
    </location>
</feature>
<dbReference type="CDD" id="cd14008">
    <property type="entry name" value="STKc_LKB1_CaMKK"/>
    <property type="match status" value="1"/>
</dbReference>
<dbReference type="GO" id="GO:0030553">
    <property type="term" value="F:cGMP binding"/>
    <property type="evidence" value="ECO:0007669"/>
    <property type="project" value="UniProtKB-KW"/>
</dbReference>
<organism evidence="10 11">
    <name type="scientific">Cafeteria roenbergensis</name>
    <name type="common">Marine flagellate</name>
    <dbReference type="NCBI Taxonomy" id="33653"/>
    <lineage>
        <taxon>Eukaryota</taxon>
        <taxon>Sar</taxon>
        <taxon>Stramenopiles</taxon>
        <taxon>Bigyra</taxon>
        <taxon>Opalozoa</taxon>
        <taxon>Bicosoecida</taxon>
        <taxon>Cafeteriaceae</taxon>
        <taxon>Cafeteria</taxon>
    </lineage>
</organism>
<dbReference type="Gene3D" id="1.10.510.10">
    <property type="entry name" value="Transferase(Phosphotransferase) domain 1"/>
    <property type="match status" value="1"/>
</dbReference>
<dbReference type="OMA" id="HEATIIP"/>
<dbReference type="PROSITE" id="PS00888">
    <property type="entry name" value="CNMP_BINDING_1"/>
    <property type="match status" value="1"/>
</dbReference>
<dbReference type="Gene3D" id="2.60.120.10">
    <property type="entry name" value="Jelly Rolls"/>
    <property type="match status" value="1"/>
</dbReference>
<dbReference type="FunFam" id="1.10.510.10:FF:000571">
    <property type="entry name" value="Maternal embryonic leucine zipper kinase"/>
    <property type="match status" value="1"/>
</dbReference>
<feature type="domain" description="PPM-type phosphatase" evidence="9">
    <location>
        <begin position="1847"/>
        <end position="2163"/>
    </location>
</feature>
<feature type="compositionally biased region" description="Low complexity" evidence="6">
    <location>
        <begin position="383"/>
        <end position="401"/>
    </location>
</feature>
<gene>
    <name evidence="10" type="ORF">FNF29_08107</name>
</gene>
<feature type="region of interest" description="Disordered" evidence="6">
    <location>
        <begin position="1"/>
        <end position="92"/>
    </location>
</feature>
<feature type="compositionally biased region" description="Basic and acidic residues" evidence="6">
    <location>
        <begin position="11"/>
        <end position="21"/>
    </location>
</feature>
<feature type="compositionally biased region" description="Polar residues" evidence="6">
    <location>
        <begin position="367"/>
        <end position="382"/>
    </location>
</feature>
<dbReference type="SUPFAM" id="SSF81606">
    <property type="entry name" value="PP2C-like"/>
    <property type="match status" value="1"/>
</dbReference>
<feature type="compositionally biased region" description="Low complexity" evidence="6">
    <location>
        <begin position="218"/>
        <end position="229"/>
    </location>
</feature>
<evidence type="ECO:0000259" key="9">
    <source>
        <dbReference type="PROSITE" id="PS51746"/>
    </source>
</evidence>
<feature type="region of interest" description="Disordered" evidence="6">
    <location>
        <begin position="1069"/>
        <end position="1152"/>
    </location>
</feature>
<evidence type="ECO:0000256" key="3">
    <source>
        <dbReference type="ARBA" id="ARBA00022840"/>
    </source>
</evidence>
<keyword evidence="2 5" id="KW-0547">Nucleotide-binding</keyword>
<dbReference type="InterPro" id="IPR000595">
    <property type="entry name" value="cNMP-bd_dom"/>
</dbReference>
<dbReference type="PANTHER" id="PTHR24346:SF77">
    <property type="entry name" value="SERINE THREONINE PROTEIN KINASE"/>
    <property type="match status" value="1"/>
</dbReference>
<dbReference type="GO" id="GO:0004674">
    <property type="term" value="F:protein serine/threonine kinase activity"/>
    <property type="evidence" value="ECO:0007669"/>
    <property type="project" value="TreeGrafter"/>
</dbReference>
<dbReference type="PROSITE" id="PS50042">
    <property type="entry name" value="CNMP_BINDING_3"/>
    <property type="match status" value="1"/>
</dbReference>
<evidence type="ECO:0000259" key="7">
    <source>
        <dbReference type="PROSITE" id="PS50011"/>
    </source>
</evidence>
<feature type="compositionally biased region" description="Polar residues" evidence="6">
    <location>
        <begin position="1094"/>
        <end position="1103"/>
    </location>
</feature>
<dbReference type="GO" id="GO:0035556">
    <property type="term" value="P:intracellular signal transduction"/>
    <property type="evidence" value="ECO:0007669"/>
    <property type="project" value="TreeGrafter"/>
</dbReference>
<feature type="compositionally biased region" description="Low complexity" evidence="6">
    <location>
        <begin position="1712"/>
        <end position="1759"/>
    </location>
</feature>
<dbReference type="PROSITE" id="PS00108">
    <property type="entry name" value="PROTEIN_KINASE_ST"/>
    <property type="match status" value="1"/>
</dbReference>
<feature type="region of interest" description="Disordered" evidence="6">
    <location>
        <begin position="136"/>
        <end position="171"/>
    </location>
</feature>
<dbReference type="Proteomes" id="UP000323011">
    <property type="component" value="Unassembled WGS sequence"/>
</dbReference>
<dbReference type="Pfam" id="PF00069">
    <property type="entry name" value="Pkinase"/>
    <property type="match status" value="1"/>
</dbReference>
<dbReference type="EMBL" id="VLTN01000091">
    <property type="protein sequence ID" value="KAA0146334.1"/>
    <property type="molecule type" value="Genomic_DNA"/>
</dbReference>
<dbReference type="InterPro" id="IPR014710">
    <property type="entry name" value="RmlC-like_jellyroll"/>
</dbReference>
<feature type="compositionally biased region" description="Acidic residues" evidence="6">
    <location>
        <begin position="1531"/>
        <end position="1544"/>
    </location>
</feature>
<evidence type="ECO:0000256" key="6">
    <source>
        <dbReference type="SAM" id="MobiDB-lite"/>
    </source>
</evidence>
<evidence type="ECO:0000313" key="10">
    <source>
        <dbReference type="EMBL" id="KAA0146334.1"/>
    </source>
</evidence>
<dbReference type="Pfam" id="PF00481">
    <property type="entry name" value="PP2C"/>
    <property type="match status" value="1"/>
</dbReference>
<feature type="binding site" evidence="5">
    <location>
        <position position="803"/>
    </location>
    <ligand>
        <name>ATP</name>
        <dbReference type="ChEBI" id="CHEBI:30616"/>
    </ligand>
</feature>
<name>A0A5A8C0J8_CAFRO</name>
<feature type="compositionally biased region" description="Basic and acidic residues" evidence="6">
    <location>
        <begin position="239"/>
        <end position="257"/>
    </location>
</feature>
<dbReference type="InterPro" id="IPR018490">
    <property type="entry name" value="cNMP-bd_dom_sf"/>
</dbReference>
<dbReference type="InterPro" id="IPR000719">
    <property type="entry name" value="Prot_kinase_dom"/>
</dbReference>
<dbReference type="PANTHER" id="PTHR24346">
    <property type="entry name" value="MAP/MICROTUBULE AFFINITY-REGULATING KINASE"/>
    <property type="match status" value="1"/>
</dbReference>
<dbReference type="CDD" id="cd00143">
    <property type="entry name" value="PP2Cc"/>
    <property type="match status" value="1"/>
</dbReference>
<feature type="compositionally biased region" description="Polar residues" evidence="6">
    <location>
        <begin position="550"/>
        <end position="564"/>
    </location>
</feature>
<dbReference type="InterPro" id="IPR018488">
    <property type="entry name" value="cNMP-bd_CS"/>
</dbReference>
<dbReference type="Gene3D" id="3.60.40.10">
    <property type="entry name" value="PPM-type phosphatase domain"/>
    <property type="match status" value="1"/>
</dbReference>
<dbReference type="SMART" id="SM00100">
    <property type="entry name" value="cNMP"/>
    <property type="match status" value="1"/>
</dbReference>
<feature type="compositionally biased region" description="Acidic residues" evidence="6">
    <location>
        <begin position="468"/>
        <end position="481"/>
    </location>
</feature>
<feature type="compositionally biased region" description="Low complexity" evidence="6">
    <location>
        <begin position="348"/>
        <end position="366"/>
    </location>
</feature>
<sequence>MGTCASAEAVHPSKLDVHPEQGRPASSSSNDKPAAEAHAPAPKQQPGASAPETAAEGSGGNRDSRSRSVQSDTKAAARQPGTAAAPKGAKTVDDAVAGAVLESADREAVVQGILAGDFDGVMTRDKLRGLRLKPEVAKSARVDTDGSDDEGVMPSVKTAGASTGVPASDWLADDHVPVDDLRREFGESGVLQTANLDDHFEHRGLRGLKLKAPVPAPGNAGRRSSAHASSGGGAGLAEDQAKDWTLEEGPPDKDFPESRVLQTANLDDHFEHRGVRGLKLRGAPRAPRSSANRKRGDRPGPSRREDVGAGKDDVAVPSSDLTAGVSPVSGGLQGDTKAFGDDTAPSRPGAEASGEGAPAAAEPGSGTAVTGSQGAPAGSTQPSAVTGGASASSLGSSRVAGPSRPSRAGALPMAQPASQGRRASESSGASADIDDLSSDDDTDGSAVMDDWLAEPDKPEQIGDVSAESSDDDDDDDDDVVDDWLKPASARGREGPPAPLRISKGKAVDSAAPSPASGATSASGMFEAQGDISGGTVVERGIEAKGRALSKSDSATSRSQGSASAAPNYADFDEEWEHLKTLKLVFQRAGLERRQQQRFLEALVAERFSEGEYIVAQGDVGDKFYIITEGEVMVTRTLAEADAEKVPKSKLRRSPAGASEMRITYLYDGHFFGETSLFKEEPRNANVIVSSNEAAVMSMAKSKFKPFLDEDAKFRELIEQLILRKEEAARKRDEYLSKQSAEAQASLLTEREHVKVSKVRVKRKTDDGKVILNDYVLQTKVGQGSYGTVWLAMAVTDAKKYAIKMVNREKLRRKGRFARGAGEGDEELLNEVAAMKKLSHPNLVKLYEVIDEPQRGKFYMVQEYMALGAIMDEVEYCDPLDPEVARAFFRQVVAGLAYMHFQGVIHRDLKPSNCLVGEGGVCKIADFGTVAIVGDEPQEGGKPADWLTGVRGTAAFQPPEVFLLEPGGGYGGRAVDMWALGATLHNMVVGSPPFMGKNEFELVEKLKRGEFRVAIEVQLDPHLKNLLQGLLEVDVDRRFTMEQVAEHDWVTAEGTEPLPFRNFRKVALKDTPSTSPRSSAADGQAFPLPEGSPSVLGNVSSENAALSHRSKMRRRDARDKALSRAGSEVGSKDAVHGSQGGSESSRPAVVGGGPARPMVGAAVAAAVSAFADGQSSWSQRSPSWVAASEALDEGAADAAVRRASAMHTTPTPTAEALKKARAGLLSKETLAEQVETRQRVLLAGVKAKALLRAMRNRQLRLIKEHSTLTDKDRDILLDQQRFAISSTRADIEVMAVRMDAKGRFSDEAPRSSRYGAPGAMKSMHVMRAPGRAAADVTKPPRHSQDLGIGAAAEAERRALRLSEGTTDATDHSPGRSGPSHVGGAGELSGFDHMVDDLVSEQGTTSRKNSSSRAGSFRGMHPPGHASSPSRSDDTAGHSTLSRLESERRIGSLQRKKDFVMVTSTVEGDEDGGKVHKKVIFRAKDPSLSLFSGRAGTAASLSKRRSKAGSGVASGRHSSTRLPGSVLGNASDTGDDSDDDVGDGDEQVQPLHENLDLDSYKRRARPPGHAAGPSVEEGEEDEESGGSSTHSSLMEEEEDDDDDESDYGDVATVDDMTTSVVGGNLKSMFDEITAQPKQDDSDLEDLTPEEVSAFQRQMNAGLLPATTAGPGDVKPSGSDSARDRAPRLSGESKPSPEQAKRFAPQATPASVDLTAESGAGGASADAAATEAGSGPGSARSGALRSGSSSPRAAGASPREAGTSAGASAAAAAAASSHAAGALASVHSLAVSASPAPTPTGPSLSHQSLQPWELPQSRDPEMEAKMAALAGRKSPLRHAAGGCFPSMGIMFAVADAVGRRSAMEDRHIAVPNLTAQLAADVAAGELGVGGDAEAASKALEARSGAQTAMFGVFDGHNGSGASEFLAQRMPGALAMHPEFGTDLQAAMRDAADRVDNEYMDYAQENQVYDGATGVMVALRMPRLEPGATGLQKAELLCANVGDSRAVLSKRGEAIELSSDHKVTREDELERITRAGGWVTKDRLCGVIAVSRAFGDIEHKRLKTECWGIDFTGDTLISEPEFQSCRVSLPAVAPGGAAGRRPSGAGDEFIIVACDGVWDVMTSQQAVNFVRRRIAAHGDAGRAVFDLIQKALDLNTIDNCTACLVLFAQERDPAAGSPRSSVGRP</sequence>
<dbReference type="GO" id="GO:0005737">
    <property type="term" value="C:cytoplasm"/>
    <property type="evidence" value="ECO:0007669"/>
    <property type="project" value="TreeGrafter"/>
</dbReference>
<evidence type="ECO:0000256" key="2">
    <source>
        <dbReference type="ARBA" id="ARBA00022741"/>
    </source>
</evidence>
<feature type="region of interest" description="Disordered" evidence="6">
    <location>
        <begin position="546"/>
        <end position="566"/>
    </location>
</feature>
<feature type="compositionally biased region" description="Acidic residues" evidence="6">
    <location>
        <begin position="432"/>
        <end position="443"/>
    </location>
</feature>
<feature type="region of interest" description="Disordered" evidence="6">
    <location>
        <begin position="1496"/>
        <end position="1759"/>
    </location>
</feature>
<feature type="compositionally biased region" description="Acidic residues" evidence="6">
    <location>
        <begin position="1592"/>
        <end position="1605"/>
    </location>
</feature>
<keyword evidence="1" id="KW-0140">cGMP</keyword>
<proteinExistence type="predicted"/>
<dbReference type="SUPFAM" id="SSF56112">
    <property type="entry name" value="Protein kinase-like (PK-like)"/>
    <property type="match status" value="1"/>
</dbReference>
<protein>
    <submittedName>
        <fullName evidence="10">Uncharacterized protein</fullName>
    </submittedName>
</protein>
<dbReference type="SMART" id="SM00220">
    <property type="entry name" value="S_TKc"/>
    <property type="match status" value="1"/>
</dbReference>
<dbReference type="InterPro" id="IPR008271">
    <property type="entry name" value="Ser/Thr_kinase_AS"/>
</dbReference>
<evidence type="ECO:0000256" key="4">
    <source>
        <dbReference type="ARBA" id="ARBA00022992"/>
    </source>
</evidence>